<keyword evidence="1" id="KW-0472">Membrane</keyword>
<evidence type="ECO:0000256" key="1">
    <source>
        <dbReference type="SAM" id="Phobius"/>
    </source>
</evidence>
<evidence type="ECO:0000313" key="2">
    <source>
        <dbReference type="EMBL" id="ODS31281.1"/>
    </source>
</evidence>
<gene>
    <name evidence="2" type="ORF">SCARUB_03601</name>
</gene>
<evidence type="ECO:0000313" key="3">
    <source>
        <dbReference type="Proteomes" id="UP000094056"/>
    </source>
</evidence>
<name>A0A1E3X6Q5_9BACT</name>
<feature type="transmembrane region" description="Helical" evidence="1">
    <location>
        <begin position="12"/>
        <end position="32"/>
    </location>
</feature>
<sequence>MTMHDGNEVLVGAFLNCCTGLFFWSAVTVSLLQYASSRMMHSIFLANIVVLQQFRNAPEAKRP</sequence>
<dbReference type="AlphaFoldDB" id="A0A1E3X6Q5"/>
<organism evidence="2 3">
    <name type="scientific">Candidatus Scalindua rubra</name>
    <dbReference type="NCBI Taxonomy" id="1872076"/>
    <lineage>
        <taxon>Bacteria</taxon>
        <taxon>Pseudomonadati</taxon>
        <taxon>Planctomycetota</taxon>
        <taxon>Candidatus Brocadiia</taxon>
        <taxon>Candidatus Brocadiales</taxon>
        <taxon>Candidatus Scalinduaceae</taxon>
        <taxon>Candidatus Scalindua</taxon>
    </lineage>
</organism>
<protein>
    <submittedName>
        <fullName evidence="2">Uncharacterized protein</fullName>
    </submittedName>
</protein>
<proteinExistence type="predicted"/>
<dbReference type="EMBL" id="MAYW01000129">
    <property type="protein sequence ID" value="ODS31281.1"/>
    <property type="molecule type" value="Genomic_DNA"/>
</dbReference>
<dbReference type="Proteomes" id="UP000094056">
    <property type="component" value="Unassembled WGS sequence"/>
</dbReference>
<comment type="caution">
    <text evidence="2">The sequence shown here is derived from an EMBL/GenBank/DDBJ whole genome shotgun (WGS) entry which is preliminary data.</text>
</comment>
<keyword evidence="1" id="KW-1133">Transmembrane helix</keyword>
<reference evidence="2 3" key="1">
    <citation type="submission" date="2016-07" db="EMBL/GenBank/DDBJ databases">
        <title>Draft genome of Scalindua rubra, obtained from a brine-seawater interface in the Red Sea, sheds light on salt adaptation in anammox bacteria.</title>
        <authorList>
            <person name="Speth D.R."/>
            <person name="Lagkouvardos I."/>
            <person name="Wang Y."/>
            <person name="Qian P.-Y."/>
            <person name="Dutilh B.E."/>
            <person name="Jetten M.S."/>
        </authorList>
    </citation>
    <scope>NUCLEOTIDE SEQUENCE [LARGE SCALE GENOMIC DNA]</scope>
    <source>
        <strain evidence="2">BSI-1</strain>
    </source>
</reference>
<accession>A0A1E3X6Q5</accession>
<keyword evidence="1" id="KW-0812">Transmembrane</keyword>